<gene>
    <name evidence="1" type="ORF">E2C01_021211</name>
</gene>
<accession>A0A5B7E2N1</accession>
<evidence type="ECO:0000313" key="2">
    <source>
        <dbReference type="Proteomes" id="UP000324222"/>
    </source>
</evidence>
<protein>
    <submittedName>
        <fullName evidence="1">Uncharacterized protein</fullName>
    </submittedName>
</protein>
<evidence type="ECO:0000313" key="1">
    <source>
        <dbReference type="EMBL" id="MPC28018.1"/>
    </source>
</evidence>
<organism evidence="1 2">
    <name type="scientific">Portunus trituberculatus</name>
    <name type="common">Swimming crab</name>
    <name type="synonym">Neptunus trituberculatus</name>
    <dbReference type="NCBI Taxonomy" id="210409"/>
    <lineage>
        <taxon>Eukaryota</taxon>
        <taxon>Metazoa</taxon>
        <taxon>Ecdysozoa</taxon>
        <taxon>Arthropoda</taxon>
        <taxon>Crustacea</taxon>
        <taxon>Multicrustacea</taxon>
        <taxon>Malacostraca</taxon>
        <taxon>Eumalacostraca</taxon>
        <taxon>Eucarida</taxon>
        <taxon>Decapoda</taxon>
        <taxon>Pleocyemata</taxon>
        <taxon>Brachyura</taxon>
        <taxon>Eubrachyura</taxon>
        <taxon>Portunoidea</taxon>
        <taxon>Portunidae</taxon>
        <taxon>Portuninae</taxon>
        <taxon>Portunus</taxon>
    </lineage>
</organism>
<keyword evidence="2" id="KW-1185">Reference proteome</keyword>
<reference evidence="1 2" key="1">
    <citation type="submission" date="2019-05" db="EMBL/GenBank/DDBJ databases">
        <title>Another draft genome of Portunus trituberculatus and its Hox gene families provides insights of decapod evolution.</title>
        <authorList>
            <person name="Jeong J.-H."/>
            <person name="Song I."/>
            <person name="Kim S."/>
            <person name="Choi T."/>
            <person name="Kim D."/>
            <person name="Ryu S."/>
            <person name="Kim W."/>
        </authorList>
    </citation>
    <scope>NUCLEOTIDE SEQUENCE [LARGE SCALE GENOMIC DNA]</scope>
    <source>
        <tissue evidence="1">Muscle</tissue>
    </source>
</reference>
<sequence length="78" mass="8612">MVFAKPSHQLLASNPHLLHLAQHPSCHPSHVSNPSWSSLPQLNREVFNPTHLHYLAAGPPILPPHSYHVSQHPVAKAT</sequence>
<dbReference type="Proteomes" id="UP000324222">
    <property type="component" value="Unassembled WGS sequence"/>
</dbReference>
<name>A0A5B7E2N1_PORTR</name>
<dbReference type="EMBL" id="VSRR010001842">
    <property type="protein sequence ID" value="MPC28018.1"/>
    <property type="molecule type" value="Genomic_DNA"/>
</dbReference>
<proteinExistence type="predicted"/>
<dbReference type="AlphaFoldDB" id="A0A5B7E2N1"/>
<comment type="caution">
    <text evidence="1">The sequence shown here is derived from an EMBL/GenBank/DDBJ whole genome shotgun (WGS) entry which is preliminary data.</text>
</comment>